<dbReference type="CDD" id="cd06170">
    <property type="entry name" value="LuxR_C_like"/>
    <property type="match status" value="1"/>
</dbReference>
<dbReference type="PANTHER" id="PTHR16305">
    <property type="entry name" value="TESTICULAR SOLUBLE ADENYLYL CYCLASE"/>
    <property type="match status" value="1"/>
</dbReference>
<keyword evidence="1" id="KW-0547">Nucleotide-binding</keyword>
<dbReference type="Pfam" id="PF00196">
    <property type="entry name" value="GerE"/>
    <property type="match status" value="1"/>
</dbReference>
<dbReference type="GO" id="GO:0006355">
    <property type="term" value="P:regulation of DNA-templated transcription"/>
    <property type="evidence" value="ECO:0007669"/>
    <property type="project" value="InterPro"/>
</dbReference>
<feature type="region of interest" description="Disordered" evidence="3">
    <location>
        <begin position="756"/>
        <end position="784"/>
    </location>
</feature>
<dbReference type="SMART" id="SM00421">
    <property type="entry name" value="HTH_LUXR"/>
    <property type="match status" value="1"/>
</dbReference>
<name>A0A0P0G9F8_SALPI</name>
<dbReference type="PROSITE" id="PS50043">
    <property type="entry name" value="HTH_LUXR_2"/>
    <property type="match status" value="1"/>
</dbReference>
<reference evidence="5" key="1">
    <citation type="journal article" date="2015" name="ACS Chem. Biol.">
        <title>Identification of Thiotetronic Acid Antibiotic Biosynthetic Pathways by Target-directed Genome Mining.</title>
        <authorList>
            <person name="Tang X."/>
            <person name="Li J."/>
            <person name="Millan-Aguinaga N."/>
            <person name="Zhang J.J."/>
            <person name="O'Neill E.C."/>
            <person name="Ugalde J.A."/>
            <person name="Jensen P.R."/>
            <person name="Mantovani S.M."/>
            <person name="Moore B.S."/>
        </authorList>
    </citation>
    <scope>NUCLEOTIDE SEQUENCE</scope>
    <source>
        <strain evidence="5">CNS-863</strain>
    </source>
</reference>
<sequence length="848" mass="89944">MGTADGHRAREVLEDLFARAREGQGRAVLVTGAAGMGKTTLVHELQNHALSSGARVLTAIASRAERDLPMGVVGQLAAAAHPASPAAAGADPGTGATLQAVDAFHRLMLGLAERDPLVITVDDAHEMDAASRHCLLYLVRRVGASRILLVLGERADTSQPGSTLTSEFVRNPHCALVQLGRLSVAGTESVLAALPGARPAAESAPLWQRASGGSPLLLQALLDDRADGAAAEPAAGQAFALAVRHLLDQLDPATARTAHGLAVLGDDATAADLDRLLDLPAGTAARAMATTDALGLTEEGRYRVAAARATALAELRPEERAALHRAAARLLYQHRAATSEVARHLVVGGPVDESWGLAVLRDTAQQALRTNDPVRALTCLRVAHDACPDPREQAQVRAELVQAEWEVDPAAVRVHLPCLVKDHRAGLLEHRQSIRLIAHLLWHGRPEEADALFADLDPVEGRLPGDCRAQLETMRVWFAHSYPVLGARYRAHTLLDEAALSRSVGAVDPQADGALLLHALMSEGPTGKVLETAERLLQGMVLHDPPVAPTIAALATYMHAARLDRAADWCDLLLREADRRTPVIRAILAAASAAVESRLGNFEVARQRADLALTLVGPTAWGIALGVPLAAKVLACTAQGDREGAAECFRVPVLDVMFQTLPGLHYLQARGRYHLSVGRYHAALGDFHACRDLMAAWNLDVSASLSWRAYAAEALIELDSPAQARELLAEELAQQGDGSGGNPWLKERSLQLLDRLGSPRPAGSAATAPGRGGPEESGPEELSKAEQRVALLASQGCTNREIAARLFVTGSTVEQHLTRAYHKLGVRGRADLPAVLGRVPAGRRGSDS</sequence>
<dbReference type="GO" id="GO:0003677">
    <property type="term" value="F:DNA binding"/>
    <property type="evidence" value="ECO:0007669"/>
    <property type="project" value="InterPro"/>
</dbReference>
<evidence type="ECO:0000313" key="5">
    <source>
        <dbReference type="EMBL" id="ALJ49914.1"/>
    </source>
</evidence>
<evidence type="ECO:0000259" key="4">
    <source>
        <dbReference type="PROSITE" id="PS50043"/>
    </source>
</evidence>
<dbReference type="InterPro" id="IPR041664">
    <property type="entry name" value="AAA_16"/>
</dbReference>
<dbReference type="Pfam" id="PF13191">
    <property type="entry name" value="AAA_16"/>
    <property type="match status" value="1"/>
</dbReference>
<dbReference type="Gene3D" id="1.10.10.10">
    <property type="entry name" value="Winged helix-like DNA-binding domain superfamily/Winged helix DNA-binding domain"/>
    <property type="match status" value="1"/>
</dbReference>
<dbReference type="GO" id="GO:0004016">
    <property type="term" value="F:adenylate cyclase activity"/>
    <property type="evidence" value="ECO:0007669"/>
    <property type="project" value="TreeGrafter"/>
</dbReference>
<evidence type="ECO:0000256" key="2">
    <source>
        <dbReference type="ARBA" id="ARBA00022840"/>
    </source>
</evidence>
<dbReference type="InterPro" id="IPR036388">
    <property type="entry name" value="WH-like_DNA-bd_sf"/>
</dbReference>
<dbReference type="InterPro" id="IPR000792">
    <property type="entry name" value="Tscrpt_reg_LuxR_C"/>
</dbReference>
<dbReference type="SUPFAM" id="SSF46894">
    <property type="entry name" value="C-terminal effector domain of the bipartite response regulators"/>
    <property type="match status" value="1"/>
</dbReference>
<gene>
    <name evidence="5" type="primary">tlmD</name>
</gene>
<proteinExistence type="predicted"/>
<dbReference type="Gene3D" id="3.40.50.300">
    <property type="entry name" value="P-loop containing nucleotide triphosphate hydrolases"/>
    <property type="match status" value="1"/>
</dbReference>
<protein>
    <submittedName>
        <fullName evidence="5">TlmD</fullName>
    </submittedName>
</protein>
<dbReference type="InterPro" id="IPR027417">
    <property type="entry name" value="P-loop_NTPase"/>
</dbReference>
<dbReference type="GO" id="GO:0005737">
    <property type="term" value="C:cytoplasm"/>
    <property type="evidence" value="ECO:0007669"/>
    <property type="project" value="TreeGrafter"/>
</dbReference>
<dbReference type="PRINTS" id="PR00038">
    <property type="entry name" value="HTHLUXR"/>
</dbReference>
<dbReference type="EMBL" id="KT282100">
    <property type="protein sequence ID" value="ALJ49914.1"/>
    <property type="molecule type" value="Genomic_DNA"/>
</dbReference>
<organism evidence="5">
    <name type="scientific">Salinispora pacifica DSM 45543 = CNS-863</name>
    <dbReference type="NCBI Taxonomy" id="999542"/>
    <lineage>
        <taxon>Bacteria</taxon>
        <taxon>Bacillati</taxon>
        <taxon>Actinomycetota</taxon>
        <taxon>Actinomycetes</taxon>
        <taxon>Micromonosporales</taxon>
        <taxon>Micromonosporaceae</taxon>
        <taxon>Salinispora</taxon>
    </lineage>
</organism>
<dbReference type="InterPro" id="IPR003593">
    <property type="entry name" value="AAA+_ATPase"/>
</dbReference>
<dbReference type="InterPro" id="IPR016032">
    <property type="entry name" value="Sig_transdc_resp-reg_C-effctor"/>
</dbReference>
<dbReference type="GO" id="GO:0005524">
    <property type="term" value="F:ATP binding"/>
    <property type="evidence" value="ECO:0007669"/>
    <property type="project" value="UniProtKB-KW"/>
</dbReference>
<dbReference type="PANTHER" id="PTHR16305:SF35">
    <property type="entry name" value="TRANSCRIPTIONAL ACTIVATOR DOMAIN"/>
    <property type="match status" value="1"/>
</dbReference>
<dbReference type="SMART" id="SM00382">
    <property type="entry name" value="AAA"/>
    <property type="match status" value="1"/>
</dbReference>
<evidence type="ECO:0000256" key="1">
    <source>
        <dbReference type="ARBA" id="ARBA00022741"/>
    </source>
</evidence>
<evidence type="ECO:0000256" key="3">
    <source>
        <dbReference type="SAM" id="MobiDB-lite"/>
    </source>
</evidence>
<dbReference type="SUPFAM" id="SSF52540">
    <property type="entry name" value="P-loop containing nucleoside triphosphate hydrolases"/>
    <property type="match status" value="1"/>
</dbReference>
<dbReference type="PROSITE" id="PS00622">
    <property type="entry name" value="HTH_LUXR_1"/>
    <property type="match status" value="1"/>
</dbReference>
<keyword evidence="2" id="KW-0067">ATP-binding</keyword>
<dbReference type="AlphaFoldDB" id="A0A0P0G9F8"/>
<feature type="domain" description="HTH luxR-type" evidence="4">
    <location>
        <begin position="775"/>
        <end position="840"/>
    </location>
</feature>
<accession>A0A0P0G9F8</accession>